<dbReference type="AlphaFoldDB" id="A0A5N6KVR4"/>
<name>A0A5N6KVR4_9ROSI</name>
<evidence type="ECO:0000313" key="2">
    <source>
        <dbReference type="Proteomes" id="UP000327013"/>
    </source>
</evidence>
<comment type="caution">
    <text evidence="1">The sequence shown here is derived from an EMBL/GenBank/DDBJ whole genome shotgun (WGS) entry which is preliminary data.</text>
</comment>
<protein>
    <submittedName>
        <fullName evidence="1">Uncharacterized protein</fullName>
    </submittedName>
</protein>
<keyword evidence="2" id="KW-1185">Reference proteome</keyword>
<reference evidence="1 2" key="1">
    <citation type="submission" date="2019-06" db="EMBL/GenBank/DDBJ databases">
        <title>A chromosomal-level reference genome of Carpinus fangiana (Coryloideae, Betulaceae).</title>
        <authorList>
            <person name="Yang X."/>
            <person name="Wang Z."/>
            <person name="Zhang L."/>
            <person name="Hao G."/>
            <person name="Liu J."/>
            <person name="Yang Y."/>
        </authorList>
    </citation>
    <scope>NUCLEOTIDE SEQUENCE [LARGE SCALE GENOMIC DNA]</scope>
    <source>
        <strain evidence="1">Cfa_2016G</strain>
        <tissue evidence="1">Leaf</tissue>
    </source>
</reference>
<evidence type="ECO:0000313" key="1">
    <source>
        <dbReference type="EMBL" id="KAB8343283.1"/>
    </source>
</evidence>
<sequence>MYREGVVALTISSSSPMSRKHSSAAGLVIWARGSLDVPSAAATIIPFKPKSARKQAREAPAGPAPTIRNVVSIIVLISSVITAVTAVRSDR</sequence>
<dbReference type="Proteomes" id="UP000327013">
    <property type="component" value="Unassembled WGS sequence"/>
</dbReference>
<proteinExistence type="predicted"/>
<dbReference type="EMBL" id="VIBQ01000012">
    <property type="protein sequence ID" value="KAB8343283.1"/>
    <property type="molecule type" value="Genomic_DNA"/>
</dbReference>
<accession>A0A5N6KVR4</accession>
<organism evidence="1 2">
    <name type="scientific">Carpinus fangiana</name>
    <dbReference type="NCBI Taxonomy" id="176857"/>
    <lineage>
        <taxon>Eukaryota</taxon>
        <taxon>Viridiplantae</taxon>
        <taxon>Streptophyta</taxon>
        <taxon>Embryophyta</taxon>
        <taxon>Tracheophyta</taxon>
        <taxon>Spermatophyta</taxon>
        <taxon>Magnoliopsida</taxon>
        <taxon>eudicotyledons</taxon>
        <taxon>Gunneridae</taxon>
        <taxon>Pentapetalae</taxon>
        <taxon>rosids</taxon>
        <taxon>fabids</taxon>
        <taxon>Fagales</taxon>
        <taxon>Betulaceae</taxon>
        <taxon>Carpinus</taxon>
    </lineage>
</organism>
<gene>
    <name evidence="1" type="ORF">FH972_022870</name>
</gene>